<dbReference type="SUPFAM" id="SSF103473">
    <property type="entry name" value="MFS general substrate transporter"/>
    <property type="match status" value="1"/>
</dbReference>
<evidence type="ECO:0000313" key="5">
    <source>
        <dbReference type="EMBL" id="HHI88918.1"/>
    </source>
</evidence>
<proteinExistence type="predicted"/>
<feature type="transmembrane region" description="Helical" evidence="4">
    <location>
        <begin position="105"/>
        <end position="126"/>
    </location>
</feature>
<dbReference type="Gene3D" id="1.20.1250.20">
    <property type="entry name" value="MFS general substrate transporter like domains"/>
    <property type="match status" value="1"/>
</dbReference>
<dbReference type="GO" id="GO:0022857">
    <property type="term" value="F:transmembrane transporter activity"/>
    <property type="evidence" value="ECO:0007669"/>
    <property type="project" value="InterPro"/>
</dbReference>
<dbReference type="Pfam" id="PF07690">
    <property type="entry name" value="MFS_1"/>
    <property type="match status" value="1"/>
</dbReference>
<gene>
    <name evidence="5" type="ORF">ENK01_03100</name>
</gene>
<feature type="transmembrane region" description="Helical" evidence="4">
    <location>
        <begin position="206"/>
        <end position="231"/>
    </location>
</feature>
<evidence type="ECO:0000256" key="1">
    <source>
        <dbReference type="ARBA" id="ARBA00022692"/>
    </source>
</evidence>
<dbReference type="PANTHER" id="PTHR23521:SF2">
    <property type="entry name" value="TRANSPORTER MFS SUPERFAMILY"/>
    <property type="match status" value="1"/>
</dbReference>
<keyword evidence="2 4" id="KW-1133">Transmembrane helix</keyword>
<dbReference type="EMBL" id="DROP01000210">
    <property type="protein sequence ID" value="HHI88918.1"/>
    <property type="molecule type" value="Genomic_DNA"/>
</dbReference>
<evidence type="ECO:0000256" key="2">
    <source>
        <dbReference type="ARBA" id="ARBA00022989"/>
    </source>
</evidence>
<evidence type="ECO:0000256" key="4">
    <source>
        <dbReference type="SAM" id="Phobius"/>
    </source>
</evidence>
<sequence>MNPVQKMTRPEKQGVLTAILCTGLIAMAWGLQAPLIAQWLERMTGSGALLGTLIALAAVATITLPPFVPKLMSWYDPKKVLLASLLLGALTIPALKIFMFPAAWLAIKFISSALFTIVFVIAEVWINQLAPEHLRGRILGAYGAALAGGMGLGSGLAVWTGIDGWMPFVVCTLIYLIAALPFLVFPRTAPIRGNHKENTRFSLLLSIMKAAPAIMMCAIVFGAIEQIYIYFLPVYDTRLGHTEAMG</sequence>
<feature type="transmembrane region" description="Helical" evidence="4">
    <location>
        <begin position="138"/>
        <end position="159"/>
    </location>
</feature>
<evidence type="ECO:0000256" key="3">
    <source>
        <dbReference type="ARBA" id="ARBA00023136"/>
    </source>
</evidence>
<keyword evidence="1 4" id="KW-0812">Transmembrane</keyword>
<dbReference type="InterPro" id="IPR011701">
    <property type="entry name" value="MFS"/>
</dbReference>
<protein>
    <submittedName>
        <fullName evidence="5">MFS transporter</fullName>
    </submittedName>
</protein>
<dbReference type="AlphaFoldDB" id="A0A7V5U181"/>
<name>A0A7V5U181_9PROT</name>
<keyword evidence="3 4" id="KW-0472">Membrane</keyword>
<comment type="caution">
    <text evidence="5">The sequence shown here is derived from an EMBL/GenBank/DDBJ whole genome shotgun (WGS) entry which is preliminary data.</text>
</comment>
<feature type="transmembrane region" description="Helical" evidence="4">
    <location>
        <begin position="165"/>
        <end position="185"/>
    </location>
</feature>
<reference evidence="5" key="1">
    <citation type="journal article" date="2020" name="mSystems">
        <title>Genome- and Community-Level Interaction Insights into Carbon Utilization and Element Cycling Functions of Hydrothermarchaeota in Hydrothermal Sediment.</title>
        <authorList>
            <person name="Zhou Z."/>
            <person name="Liu Y."/>
            <person name="Xu W."/>
            <person name="Pan J."/>
            <person name="Luo Z.H."/>
            <person name="Li M."/>
        </authorList>
    </citation>
    <scope>NUCLEOTIDE SEQUENCE [LARGE SCALE GENOMIC DNA]</scope>
    <source>
        <strain evidence="5">HyVt-538</strain>
    </source>
</reference>
<accession>A0A7V5U181</accession>
<dbReference type="InterPro" id="IPR036259">
    <property type="entry name" value="MFS_trans_sf"/>
</dbReference>
<dbReference type="Proteomes" id="UP000885806">
    <property type="component" value="Unassembled WGS sequence"/>
</dbReference>
<dbReference type="PANTHER" id="PTHR23521">
    <property type="entry name" value="TRANSPORTER MFS SUPERFAMILY"/>
    <property type="match status" value="1"/>
</dbReference>
<feature type="transmembrane region" description="Helical" evidence="4">
    <location>
        <begin position="46"/>
        <end position="68"/>
    </location>
</feature>
<dbReference type="GO" id="GO:0005886">
    <property type="term" value="C:plasma membrane"/>
    <property type="evidence" value="ECO:0007669"/>
    <property type="project" value="TreeGrafter"/>
</dbReference>
<feature type="transmembrane region" description="Helical" evidence="4">
    <location>
        <begin position="80"/>
        <end position="99"/>
    </location>
</feature>
<feature type="non-terminal residue" evidence="5">
    <location>
        <position position="246"/>
    </location>
</feature>
<organism evidence="5">
    <name type="scientific">Hellea balneolensis</name>
    <dbReference type="NCBI Taxonomy" id="287478"/>
    <lineage>
        <taxon>Bacteria</taxon>
        <taxon>Pseudomonadati</taxon>
        <taxon>Pseudomonadota</taxon>
        <taxon>Alphaproteobacteria</taxon>
        <taxon>Maricaulales</taxon>
        <taxon>Robiginitomaculaceae</taxon>
        <taxon>Hellea</taxon>
    </lineage>
</organism>